<dbReference type="OrthoDB" id="7869584at2759"/>
<proteinExistence type="predicted"/>
<sequence length="72" mass="8598">MTREPYNYGVEMVRILREINTFRLSDPNITQFKESYFTFEDEFAIITELAESNLKTFRENTELTNHALRSKS</sequence>
<dbReference type="EMBL" id="CCKQ01002330">
    <property type="protein sequence ID" value="CDW73422.1"/>
    <property type="molecule type" value="Genomic_DNA"/>
</dbReference>
<dbReference type="AlphaFoldDB" id="A0A077ZU70"/>
<dbReference type="InParanoid" id="A0A077ZU70"/>
<evidence type="ECO:0000313" key="1">
    <source>
        <dbReference type="EMBL" id="CDW73422.1"/>
    </source>
</evidence>
<name>A0A077ZU70_STYLE</name>
<reference evidence="1 2" key="1">
    <citation type="submission" date="2014-06" db="EMBL/GenBank/DDBJ databases">
        <authorList>
            <person name="Swart Estienne"/>
        </authorList>
    </citation>
    <scope>NUCLEOTIDE SEQUENCE [LARGE SCALE GENOMIC DNA]</scope>
    <source>
        <strain evidence="1 2">130c</strain>
    </source>
</reference>
<organism evidence="1 2">
    <name type="scientific">Stylonychia lemnae</name>
    <name type="common">Ciliate</name>
    <dbReference type="NCBI Taxonomy" id="5949"/>
    <lineage>
        <taxon>Eukaryota</taxon>
        <taxon>Sar</taxon>
        <taxon>Alveolata</taxon>
        <taxon>Ciliophora</taxon>
        <taxon>Intramacronucleata</taxon>
        <taxon>Spirotrichea</taxon>
        <taxon>Stichotrichia</taxon>
        <taxon>Sporadotrichida</taxon>
        <taxon>Oxytrichidae</taxon>
        <taxon>Stylonychinae</taxon>
        <taxon>Stylonychia</taxon>
    </lineage>
</organism>
<evidence type="ECO:0000313" key="2">
    <source>
        <dbReference type="Proteomes" id="UP000039865"/>
    </source>
</evidence>
<protein>
    <submittedName>
        <fullName evidence="1">Uncharacterized protein</fullName>
    </submittedName>
</protein>
<accession>A0A077ZU70</accession>
<keyword evidence="2" id="KW-1185">Reference proteome</keyword>
<dbReference type="Proteomes" id="UP000039865">
    <property type="component" value="Unassembled WGS sequence"/>
</dbReference>
<gene>
    <name evidence="1" type="primary">Contig6517.g6981</name>
    <name evidence="1" type="ORF">STYLEM_2399</name>
</gene>